<dbReference type="SMART" id="SM00298">
    <property type="entry name" value="CHROMO"/>
    <property type="match status" value="1"/>
</dbReference>
<gene>
    <name evidence="6" type="ORF">RIMI_LOCUS12792111</name>
</gene>
<dbReference type="PANTHER" id="PTHR21301">
    <property type="entry name" value="REVERSE TRANSCRIPTASE"/>
    <property type="match status" value="1"/>
</dbReference>
<evidence type="ECO:0000259" key="4">
    <source>
        <dbReference type="PROSITE" id="PS50013"/>
    </source>
</evidence>
<organism evidence="6 7">
    <name type="scientific">Ranitomeya imitator</name>
    <name type="common">mimic poison frog</name>
    <dbReference type="NCBI Taxonomy" id="111125"/>
    <lineage>
        <taxon>Eukaryota</taxon>
        <taxon>Metazoa</taxon>
        <taxon>Chordata</taxon>
        <taxon>Craniata</taxon>
        <taxon>Vertebrata</taxon>
        <taxon>Euteleostomi</taxon>
        <taxon>Amphibia</taxon>
        <taxon>Batrachia</taxon>
        <taxon>Anura</taxon>
        <taxon>Neobatrachia</taxon>
        <taxon>Hyloidea</taxon>
        <taxon>Dendrobatidae</taxon>
        <taxon>Dendrobatinae</taxon>
        <taxon>Ranitomeya</taxon>
    </lineage>
</organism>
<comment type="subcellular location">
    <subcellularLocation>
        <location evidence="1">Nucleus</location>
    </subcellularLocation>
</comment>
<dbReference type="EC" id="3.1.26.4" evidence="3"/>
<feature type="domain" description="Reverse transcriptase" evidence="5">
    <location>
        <begin position="466"/>
        <end position="713"/>
    </location>
</feature>
<dbReference type="SUPFAM" id="SSF56672">
    <property type="entry name" value="DNA/RNA polymerases"/>
    <property type="match status" value="1"/>
</dbReference>
<comment type="similarity">
    <text evidence="2">Belongs to the beta type-B retroviral polymerase family. HERV class-II K(HML-2) pol subfamily.</text>
</comment>
<dbReference type="PANTHER" id="PTHR21301:SF12">
    <property type="match status" value="1"/>
</dbReference>
<dbReference type="SUPFAM" id="SSF54160">
    <property type="entry name" value="Chromo domain-like"/>
    <property type="match status" value="1"/>
</dbReference>
<dbReference type="InterPro" id="IPR016197">
    <property type="entry name" value="Chromo-like_dom_sf"/>
</dbReference>
<dbReference type="Pfam" id="PF00385">
    <property type="entry name" value="Chromo"/>
    <property type="match status" value="1"/>
</dbReference>
<dbReference type="InterPro" id="IPR000953">
    <property type="entry name" value="Chromo/chromo_shadow_dom"/>
</dbReference>
<dbReference type="InterPro" id="IPR043128">
    <property type="entry name" value="Rev_trsase/Diguanyl_cyclase"/>
</dbReference>
<feature type="domain" description="Chromo" evidence="4">
    <location>
        <begin position="206"/>
        <end position="253"/>
    </location>
</feature>
<accession>A0ABN9LSZ5</accession>
<reference evidence="6" key="1">
    <citation type="submission" date="2023-07" db="EMBL/GenBank/DDBJ databases">
        <authorList>
            <person name="Stuckert A."/>
        </authorList>
    </citation>
    <scope>NUCLEOTIDE SEQUENCE</scope>
</reference>
<feature type="non-terminal residue" evidence="6">
    <location>
        <position position="898"/>
    </location>
</feature>
<evidence type="ECO:0000259" key="5">
    <source>
        <dbReference type="PROSITE" id="PS50878"/>
    </source>
</evidence>
<dbReference type="CDD" id="cd00024">
    <property type="entry name" value="CD_CSD"/>
    <property type="match status" value="1"/>
</dbReference>
<dbReference type="InterPro" id="IPR058912">
    <property type="entry name" value="HTH_animal"/>
</dbReference>
<dbReference type="CDD" id="cd00304">
    <property type="entry name" value="RT_like"/>
    <property type="match status" value="1"/>
</dbReference>
<evidence type="ECO:0000256" key="3">
    <source>
        <dbReference type="ARBA" id="ARBA00012180"/>
    </source>
</evidence>
<dbReference type="Gene3D" id="3.30.70.270">
    <property type="match status" value="2"/>
</dbReference>
<evidence type="ECO:0000313" key="6">
    <source>
        <dbReference type="EMBL" id="CAJ0949880.1"/>
    </source>
</evidence>
<name>A0ABN9LSZ5_9NEOB</name>
<evidence type="ECO:0000256" key="2">
    <source>
        <dbReference type="ARBA" id="ARBA00010879"/>
    </source>
</evidence>
<dbReference type="PROSITE" id="PS50878">
    <property type="entry name" value="RT_POL"/>
    <property type="match status" value="1"/>
</dbReference>
<evidence type="ECO:0000313" key="7">
    <source>
        <dbReference type="Proteomes" id="UP001176940"/>
    </source>
</evidence>
<dbReference type="InterPro" id="IPR041577">
    <property type="entry name" value="RT_RNaseH_2"/>
</dbReference>
<dbReference type="Pfam" id="PF00078">
    <property type="entry name" value="RVT_1"/>
    <property type="match status" value="1"/>
</dbReference>
<protein>
    <recommendedName>
        <fullName evidence="3">ribonuclease H</fullName>
        <ecNumber evidence="3">3.1.26.4</ecNumber>
    </recommendedName>
</protein>
<dbReference type="InterPro" id="IPR043502">
    <property type="entry name" value="DNA/RNA_pol_sf"/>
</dbReference>
<sequence length="898" mass="101453">MVFQVLRANSLFVKGSKCLFGVQKVSFLGFIFSPSTIEMDPVKVQAIYDWTQPTSVKSLQKFLGFANFYRCFIANFSSVAKPLTDLTKKGADVVNWSSAAVEAFQELKRRFSSAPVLCQPDVSLPFQVEVDASEIGAGAVLSQRNSDGSVMKPCPEEALDAYFYGFYFRSPRLSKDVGRCCGDTLAPVVPSVDPPAPVLVEGELEYVVEKILDSRISRRKLQYLVKWKGYGQEDNSWVFASDVHAADLVRAFHLARPGRPGGSGVQKLTNCSEDTTVLNLGLSFCPTPKRNAFQLEKDLQQFYRNIRLKVHFENTPPHISNTLGSIPDREPSPSITIDTLGLRNPSNFIPPRSNHAVESFVDLLDRDIKQTIHAQRLGLLPIRHNLSSLEKETLKSLQDNSNIIIKAADKGGTLVVMNRSQYVGEIRRQLADTNTYKKIQSDPTFTIRRKIDNILNKHLEHKTIDSKTRTFLINQHPVTPVLYTLPKIHKDLHNPPGRPIVASTDSILNPVSVFLEKILTPYTHNTKSFILDTGDFLNKIRNLDTVSPTSILCTLDVNSLYTSIAHDKGIQAVSQSLEEANTDAGSQELCLDLLNIVLRENFFSFEDDFVQTCGTAMGSNVAPAYANLYMDRFERDHIYSNPLFQQHAITWFRYIDDIFCIWLGDFSSLSTFFNTLNSVREELKFTLSHDSDTITFLDTRIRKDSQGKLTTDIYTKPTDCNNLLRYDSCHPKSTRDSLPRSQFKRVTRIVSDSAIRESRLQEMSDRFKSRNYPSTLLATEMTRALADTETNIPTTKPPRLPFVHDHHPSMKKVHNLIHKHWPLLTKAYPNITTFKNPPLMCLRRPQNIKDRVVRADLRHDNKTSTRTLTGLGRTGTFPCLNYPLKSRLSQSLHPSSGA</sequence>
<dbReference type="Proteomes" id="UP001176940">
    <property type="component" value="Unassembled WGS sequence"/>
</dbReference>
<comment type="caution">
    <text evidence="6">The sequence shown here is derived from an EMBL/GenBank/DDBJ whole genome shotgun (WGS) entry which is preliminary data.</text>
</comment>
<dbReference type="Pfam" id="PF17919">
    <property type="entry name" value="RT_RNaseH_2"/>
    <property type="match status" value="1"/>
</dbReference>
<proteinExistence type="inferred from homology"/>
<dbReference type="InterPro" id="IPR023780">
    <property type="entry name" value="Chromo_domain"/>
</dbReference>
<evidence type="ECO:0000256" key="1">
    <source>
        <dbReference type="ARBA" id="ARBA00004123"/>
    </source>
</evidence>
<dbReference type="EMBL" id="CAUEEQ010030827">
    <property type="protein sequence ID" value="CAJ0949880.1"/>
    <property type="molecule type" value="Genomic_DNA"/>
</dbReference>
<dbReference type="InterPro" id="IPR000477">
    <property type="entry name" value="RT_dom"/>
</dbReference>
<dbReference type="PROSITE" id="PS50013">
    <property type="entry name" value="CHROMO_2"/>
    <property type="match status" value="1"/>
</dbReference>
<dbReference type="Pfam" id="PF26215">
    <property type="entry name" value="HTH_animal"/>
    <property type="match status" value="1"/>
</dbReference>
<keyword evidence="7" id="KW-1185">Reference proteome</keyword>
<dbReference type="Gene3D" id="2.40.50.40">
    <property type="match status" value="1"/>
</dbReference>